<keyword evidence="1" id="KW-0812">Transmembrane</keyword>
<feature type="transmembrane region" description="Helical" evidence="1">
    <location>
        <begin position="318"/>
        <end position="341"/>
    </location>
</feature>
<evidence type="ECO:0000313" key="4">
    <source>
        <dbReference type="Proteomes" id="UP001595420"/>
    </source>
</evidence>
<dbReference type="RefSeq" id="WP_246602216.1">
    <property type="nucleotide sequence ID" value="NZ_JAFNJS010000001.1"/>
</dbReference>
<feature type="domain" description="STAS" evidence="2">
    <location>
        <begin position="17"/>
        <end position="107"/>
    </location>
</feature>
<keyword evidence="4" id="KW-1185">Reference proteome</keyword>
<dbReference type="InterPro" id="IPR030802">
    <property type="entry name" value="Permease_MalE"/>
</dbReference>
<proteinExistence type="predicted"/>
<dbReference type="CDD" id="cd07043">
    <property type="entry name" value="STAS_anti-anti-sigma_factors"/>
    <property type="match status" value="1"/>
</dbReference>
<dbReference type="Proteomes" id="UP001595420">
    <property type="component" value="Unassembled WGS sequence"/>
</dbReference>
<feature type="transmembrane region" description="Helical" evidence="1">
    <location>
        <begin position="175"/>
        <end position="194"/>
    </location>
</feature>
<name>A0ABV7BP72_9PROT</name>
<evidence type="ECO:0000313" key="3">
    <source>
        <dbReference type="EMBL" id="MFC2998438.1"/>
    </source>
</evidence>
<keyword evidence="1" id="KW-0472">Membrane</keyword>
<dbReference type="PANTHER" id="PTHR30188:SF3">
    <property type="entry name" value="ABC TRANSPORTER PERMEASE"/>
    <property type="match status" value="1"/>
</dbReference>
<dbReference type="Pfam" id="PF02405">
    <property type="entry name" value="MlaE"/>
    <property type="match status" value="1"/>
</dbReference>
<dbReference type="InterPro" id="IPR036513">
    <property type="entry name" value="STAS_dom_sf"/>
</dbReference>
<dbReference type="SUPFAM" id="SSF52091">
    <property type="entry name" value="SpoIIaa-like"/>
    <property type="match status" value="1"/>
</dbReference>
<dbReference type="PROSITE" id="PS50801">
    <property type="entry name" value="STAS"/>
    <property type="match status" value="1"/>
</dbReference>
<dbReference type="InterPro" id="IPR002645">
    <property type="entry name" value="STAS_dom"/>
</dbReference>
<gene>
    <name evidence="3" type="ORF">ACFOD3_00955</name>
</gene>
<accession>A0ABV7BP72</accession>
<feature type="transmembrane region" description="Helical" evidence="1">
    <location>
        <begin position="353"/>
        <end position="376"/>
    </location>
</feature>
<comment type="caution">
    <text evidence="3">The sequence shown here is derived from an EMBL/GenBank/DDBJ whole genome shotgun (WGS) entry which is preliminary data.</text>
</comment>
<reference evidence="4" key="1">
    <citation type="journal article" date="2019" name="Int. J. Syst. Evol. Microbiol.">
        <title>The Global Catalogue of Microorganisms (GCM) 10K type strain sequencing project: providing services to taxonomists for standard genome sequencing and annotation.</title>
        <authorList>
            <consortium name="The Broad Institute Genomics Platform"/>
            <consortium name="The Broad Institute Genome Sequencing Center for Infectious Disease"/>
            <person name="Wu L."/>
            <person name="Ma J."/>
        </authorList>
    </citation>
    <scope>NUCLEOTIDE SEQUENCE [LARGE SCALE GENOMIC DNA]</scope>
    <source>
        <strain evidence="4">CGMCC 1.16855</strain>
    </source>
</reference>
<sequence length="381" mass="39159">MAIWLWDDGEEAGPLAESLAMREEDGARRMALSGRIDTQAAAALWARLMAEARKPGAPLLIDLAGVEAVDTTGATLLLTAQSAAQGSRIEGASPGVVAVLDRVRDALAAPRPAVVARRFAPLSGLGRRVVGALNGGVEALAFLGETLVVALGTLIRPGRLRVRELLRHLDEAGTRAFGLAALLGALLGVILAFQSAIPLRQFGAEIFVPSLVGISLLRELGPLMAGVVLAGRTGSAYAAELGTMTVNEEVAALRIMGIDPMALLVLPRVLAGVLVMPVLSLLLTLAGLAGMALIMQLLGFQLNTVAQQLVNFVSLKDLLGGLFKASVFGLAIAIIGCRAGMGAGRGPRAVGDAATSAVVGGIVAIVVLDGIFAVLFERLGL</sequence>
<evidence type="ECO:0000256" key="1">
    <source>
        <dbReference type="SAM" id="Phobius"/>
    </source>
</evidence>
<feature type="transmembrane region" description="Helical" evidence="1">
    <location>
        <begin position="137"/>
        <end position="155"/>
    </location>
</feature>
<dbReference type="EMBL" id="JBHRSB010000001">
    <property type="protein sequence ID" value="MFC2998438.1"/>
    <property type="molecule type" value="Genomic_DNA"/>
</dbReference>
<dbReference type="Pfam" id="PF13466">
    <property type="entry name" value="STAS_2"/>
    <property type="match status" value="1"/>
</dbReference>
<keyword evidence="1" id="KW-1133">Transmembrane helix</keyword>
<feature type="transmembrane region" description="Helical" evidence="1">
    <location>
        <begin position="278"/>
        <end position="298"/>
    </location>
</feature>
<evidence type="ECO:0000259" key="2">
    <source>
        <dbReference type="PROSITE" id="PS50801"/>
    </source>
</evidence>
<protein>
    <submittedName>
        <fullName evidence="3">ABC transporter permease</fullName>
    </submittedName>
</protein>
<organism evidence="3 4">
    <name type="scientific">Falsiroseomonas tokyonensis</name>
    <dbReference type="NCBI Taxonomy" id="430521"/>
    <lineage>
        <taxon>Bacteria</taxon>
        <taxon>Pseudomonadati</taxon>
        <taxon>Pseudomonadota</taxon>
        <taxon>Alphaproteobacteria</taxon>
        <taxon>Acetobacterales</taxon>
        <taxon>Roseomonadaceae</taxon>
        <taxon>Falsiroseomonas</taxon>
    </lineage>
</organism>
<dbReference type="InterPro" id="IPR058548">
    <property type="entry name" value="MlaB-like_STAS"/>
</dbReference>
<dbReference type="PANTHER" id="PTHR30188">
    <property type="entry name" value="ABC TRANSPORTER PERMEASE PROTEIN-RELATED"/>
    <property type="match status" value="1"/>
</dbReference>
<dbReference type="Gene3D" id="3.30.750.24">
    <property type="entry name" value="STAS domain"/>
    <property type="match status" value="1"/>
</dbReference>